<dbReference type="EMBL" id="JAFJYH010000113">
    <property type="protein sequence ID" value="KAG4419097.1"/>
    <property type="molecule type" value="Genomic_DNA"/>
</dbReference>
<evidence type="ECO:0008006" key="3">
    <source>
        <dbReference type="Google" id="ProtNLM"/>
    </source>
</evidence>
<reference evidence="1" key="1">
    <citation type="submission" date="2021-02" db="EMBL/GenBank/DDBJ databases">
        <title>Genome sequence Cadophora malorum strain M34.</title>
        <authorList>
            <person name="Stefanovic E."/>
            <person name="Vu D."/>
            <person name="Scully C."/>
            <person name="Dijksterhuis J."/>
            <person name="Roader J."/>
            <person name="Houbraken J."/>
        </authorList>
    </citation>
    <scope>NUCLEOTIDE SEQUENCE</scope>
    <source>
        <strain evidence="1">M34</strain>
    </source>
</reference>
<keyword evidence="2" id="KW-1185">Reference proteome</keyword>
<name>A0A8H7W8C9_9HELO</name>
<proteinExistence type="predicted"/>
<organism evidence="1 2">
    <name type="scientific">Cadophora malorum</name>
    <dbReference type="NCBI Taxonomy" id="108018"/>
    <lineage>
        <taxon>Eukaryota</taxon>
        <taxon>Fungi</taxon>
        <taxon>Dikarya</taxon>
        <taxon>Ascomycota</taxon>
        <taxon>Pezizomycotina</taxon>
        <taxon>Leotiomycetes</taxon>
        <taxon>Helotiales</taxon>
        <taxon>Ploettnerulaceae</taxon>
        <taxon>Cadophora</taxon>
    </lineage>
</organism>
<evidence type="ECO:0000313" key="2">
    <source>
        <dbReference type="Proteomes" id="UP000664132"/>
    </source>
</evidence>
<accession>A0A8H7W8C9</accession>
<dbReference type="AlphaFoldDB" id="A0A8H7W8C9"/>
<protein>
    <recommendedName>
        <fullName evidence="3">F-box domain-containing protein</fullName>
    </recommendedName>
</protein>
<comment type="caution">
    <text evidence="1">The sequence shown here is derived from an EMBL/GenBank/DDBJ whole genome shotgun (WGS) entry which is preliminary data.</text>
</comment>
<evidence type="ECO:0000313" key="1">
    <source>
        <dbReference type="EMBL" id="KAG4419097.1"/>
    </source>
</evidence>
<dbReference type="OrthoDB" id="3971593at2759"/>
<gene>
    <name evidence="1" type="ORF">IFR04_007789</name>
</gene>
<sequence>MVRTRSSRNALVVDEKAAEKYCATEYEWDEEPDEDHPAKKLEVRRAIVSPKSKRGRECTGTQWDESEDEDYKGCWRKSARRFEYYIPSTRIIKANVKDSFSAKLFKIIPLEIHQHIALFLPKDKDIVNYSLICKKSNSAITNSVWRKFFLASFDNVAGLSPKDAAEKYKFRKHVSKQWTCFDLNQHGIRINKDIRDFQARNQLDVLNAFRGLLLESNACQVTNPYYGYIFVEGRNLNFISHLLENDVDIVDAIFNTSFDKGTNDASGFKKVVTANDKDALIYVIQLLLTPFSLDPAYCNGKVGHFDISQYQAYCTGKTQPVFSGIYKQQVNIRWLLHIVNFFKYHLKSQGEGLLAHEYQLLASDEFPQFWTGHIKGGTQPLARHWKGAHMYMEERTLASLRAWDGQKSVVHTDSLDGNETFEEMDLFFDEKDAAPRYAWPKSFEKVLCSNPFEDSTQQRKAKQAKVFMENTPGAKQFWGSCRGSQTGHVFGRVHALTTQQGFHGFQRLTMMKYYTEKDANGHDIYDPFQAWCYEGCVLPGGRIVVGRWWSAVDNPNLSTTNSGPFMWWNVHRGGEEEIMENEALEFMDTYADLMAAPI</sequence>
<dbReference type="Proteomes" id="UP000664132">
    <property type="component" value="Unassembled WGS sequence"/>
</dbReference>